<dbReference type="HAMAP" id="MF_01024">
    <property type="entry name" value="HisD"/>
    <property type="match status" value="1"/>
</dbReference>
<accession>A0AAU8IJ99</accession>
<feature type="binding site" evidence="12 15">
    <location>
        <position position="185"/>
    </location>
    <ligand>
        <name>NAD(+)</name>
        <dbReference type="ChEBI" id="CHEBI:57540"/>
    </ligand>
</feature>
<feature type="binding site" evidence="12 16">
    <location>
        <position position="414"/>
    </location>
    <ligand>
        <name>substrate</name>
    </ligand>
</feature>
<evidence type="ECO:0000256" key="18">
    <source>
        <dbReference type="RuleBase" id="RU004175"/>
    </source>
</evidence>
<feature type="binding site" evidence="12 17">
    <location>
        <position position="256"/>
    </location>
    <ligand>
        <name>Zn(2+)</name>
        <dbReference type="ChEBI" id="CHEBI:29105"/>
    </ligand>
</feature>
<proteinExistence type="inferred from homology"/>
<dbReference type="RefSeq" id="WP_206184248.1">
    <property type="nucleotide sequence ID" value="NZ_CP159510.1"/>
</dbReference>
<feature type="binding site" evidence="12 16">
    <location>
        <position position="322"/>
    </location>
    <ligand>
        <name>substrate</name>
    </ligand>
</feature>
<dbReference type="EC" id="1.1.1.23" evidence="4 12"/>
<dbReference type="GO" id="GO:0008270">
    <property type="term" value="F:zinc ion binding"/>
    <property type="evidence" value="ECO:0007669"/>
    <property type="project" value="UniProtKB-UniRule"/>
</dbReference>
<evidence type="ECO:0000256" key="2">
    <source>
        <dbReference type="ARBA" id="ARBA00004940"/>
    </source>
</evidence>
<evidence type="ECO:0000256" key="8">
    <source>
        <dbReference type="ARBA" id="ARBA00023002"/>
    </source>
</evidence>
<feature type="binding site" evidence="12 16">
    <location>
        <position position="231"/>
    </location>
    <ligand>
        <name>substrate</name>
    </ligand>
</feature>
<evidence type="ECO:0000256" key="17">
    <source>
        <dbReference type="PIRSR" id="PIRSR000099-4"/>
    </source>
</evidence>
<feature type="active site" description="Proton acceptor" evidence="12 14">
    <location>
        <position position="322"/>
    </location>
</feature>
<comment type="pathway">
    <text evidence="2 12">Amino-acid biosynthesis; L-histidine biosynthesis; L-histidine from 5-phospho-alpha-D-ribose 1-diphosphate: step 9/9.</text>
</comment>
<dbReference type="PANTHER" id="PTHR21256">
    <property type="entry name" value="HISTIDINOL DEHYDROGENASE HDH"/>
    <property type="match status" value="1"/>
</dbReference>
<feature type="binding site" evidence="12 16">
    <location>
        <position position="253"/>
    </location>
    <ligand>
        <name>substrate</name>
    </ligand>
</feature>
<dbReference type="GO" id="GO:0000105">
    <property type="term" value="P:L-histidine biosynthetic process"/>
    <property type="evidence" value="ECO:0007669"/>
    <property type="project" value="UniProtKB-UniRule"/>
</dbReference>
<evidence type="ECO:0000256" key="4">
    <source>
        <dbReference type="ARBA" id="ARBA00012965"/>
    </source>
</evidence>
<feature type="binding site" evidence="12 17">
    <location>
        <position position="355"/>
    </location>
    <ligand>
        <name>Zn(2+)</name>
        <dbReference type="ChEBI" id="CHEBI:29105"/>
    </ligand>
</feature>
<evidence type="ECO:0000256" key="11">
    <source>
        <dbReference type="ARBA" id="ARBA00049489"/>
    </source>
</evidence>
<dbReference type="SUPFAM" id="SSF53720">
    <property type="entry name" value="ALDH-like"/>
    <property type="match status" value="1"/>
</dbReference>
<dbReference type="InterPro" id="IPR022695">
    <property type="entry name" value="Histidinol_DH_monofunct"/>
</dbReference>
<evidence type="ECO:0000256" key="7">
    <source>
        <dbReference type="ARBA" id="ARBA00022833"/>
    </source>
</evidence>
<dbReference type="EMBL" id="CP159510">
    <property type="protein sequence ID" value="XCJ18433.1"/>
    <property type="molecule type" value="Genomic_DNA"/>
</dbReference>
<keyword evidence="10 12" id="KW-0368">Histidine biosynthesis</keyword>
<comment type="catalytic activity">
    <reaction evidence="11 12">
        <text>L-histidinol + 2 NAD(+) + H2O = L-histidine + 2 NADH + 3 H(+)</text>
        <dbReference type="Rhea" id="RHEA:20641"/>
        <dbReference type="ChEBI" id="CHEBI:15377"/>
        <dbReference type="ChEBI" id="CHEBI:15378"/>
        <dbReference type="ChEBI" id="CHEBI:57540"/>
        <dbReference type="ChEBI" id="CHEBI:57595"/>
        <dbReference type="ChEBI" id="CHEBI:57699"/>
        <dbReference type="ChEBI" id="CHEBI:57945"/>
        <dbReference type="EC" id="1.1.1.23"/>
    </reaction>
</comment>
<dbReference type="NCBIfam" id="TIGR00069">
    <property type="entry name" value="hisD"/>
    <property type="match status" value="1"/>
</dbReference>
<dbReference type="Gene3D" id="3.40.50.1980">
    <property type="entry name" value="Nitrogenase molybdenum iron protein domain"/>
    <property type="match status" value="2"/>
</dbReference>
<evidence type="ECO:0000256" key="14">
    <source>
        <dbReference type="PIRSR" id="PIRSR000099-1"/>
    </source>
</evidence>
<evidence type="ECO:0000313" key="20">
    <source>
        <dbReference type="EMBL" id="XCJ18433.1"/>
    </source>
</evidence>
<comment type="cofactor">
    <cofactor evidence="12 17">
        <name>Zn(2+)</name>
        <dbReference type="ChEBI" id="CHEBI:29105"/>
    </cofactor>
    <text evidence="12 17">Binds 1 zinc ion per subunit.</text>
</comment>
<evidence type="ECO:0000256" key="10">
    <source>
        <dbReference type="ARBA" id="ARBA00023102"/>
    </source>
</evidence>
<sequence length="429" mass="46501">MKLEWIKNGHLDFLKKRKVEAKEEARKSVQAIIEEVRENGDEALRSLTRKFDGVDRKDLQVHIDEADEAASRVSEKVRQAIREAAGNIRAFHEKHKPESWTETVSDQVRLGQKVTPLDSVGVYVPGGTACYPSSVLMGAIPALVAGVPRVVLMSPPQKNGLIADGVLAAAREIGITEIYQAGGAQAIAALAYGTETIRPVDKIVGPGNLYVMLAKKEVFGDVAIDSLAGPSEIAVIADQTAHPEWVAADLLSQAEHDKMSMPVLVTTSQEFGEKVDREVERQLAELPRKEIAEPAVESVGKIILVNDLKKAAEAVNQIAPEHLELAVADPDALLPRIRHAGAIFLGHYSSEPVGDYFAGPNHIIPTNGAARYASPLSVESFVKRSSLIRYTEEALRRNGAAIAVLARYEGLEGHARAVEKRLKGATVHD</sequence>
<evidence type="ECO:0000256" key="6">
    <source>
        <dbReference type="ARBA" id="ARBA00022723"/>
    </source>
</evidence>
<organism evidence="20">
    <name type="scientific">Sporolactobacillus sp. Y61</name>
    <dbReference type="NCBI Taxonomy" id="3160863"/>
    <lineage>
        <taxon>Bacteria</taxon>
        <taxon>Bacillati</taxon>
        <taxon>Bacillota</taxon>
        <taxon>Bacilli</taxon>
        <taxon>Bacillales</taxon>
        <taxon>Sporolactobacillaceae</taxon>
        <taxon>Sporolactobacillus</taxon>
    </lineage>
</organism>
<dbReference type="PROSITE" id="PS00611">
    <property type="entry name" value="HISOL_DEHYDROGENASE"/>
    <property type="match status" value="1"/>
</dbReference>
<evidence type="ECO:0000256" key="13">
    <source>
        <dbReference type="PIRNR" id="PIRNR000099"/>
    </source>
</evidence>
<keyword evidence="7 12" id="KW-0862">Zinc</keyword>
<dbReference type="FunFam" id="1.20.5.1300:FF:000002">
    <property type="entry name" value="Histidinol dehydrogenase, chloroplastic"/>
    <property type="match status" value="1"/>
</dbReference>
<dbReference type="InterPro" id="IPR001692">
    <property type="entry name" value="Histidinol_DH_CS"/>
</dbReference>
<evidence type="ECO:0000256" key="19">
    <source>
        <dbReference type="SAM" id="Coils"/>
    </source>
</evidence>
<name>A0AAU8IJ99_9BACL</name>
<feature type="binding site" evidence="12 16">
    <location>
        <position position="355"/>
    </location>
    <ligand>
        <name>substrate</name>
    </ligand>
</feature>
<evidence type="ECO:0000256" key="12">
    <source>
        <dbReference type="HAMAP-Rule" id="MF_01024"/>
    </source>
</evidence>
<dbReference type="InterPro" id="IPR012131">
    <property type="entry name" value="Hstdl_DH"/>
</dbReference>
<feature type="binding site" evidence="12 16">
    <location>
        <position position="256"/>
    </location>
    <ligand>
        <name>substrate</name>
    </ligand>
</feature>
<feature type="binding site" evidence="12 16">
    <location>
        <position position="409"/>
    </location>
    <ligand>
        <name>substrate</name>
    </ligand>
</feature>
<gene>
    <name evidence="12 20" type="primary">hisD</name>
    <name evidence="20" type="ORF">ABNN70_14005</name>
</gene>
<comment type="similarity">
    <text evidence="3 12 13 18">Belongs to the histidinol dehydrogenase family.</text>
</comment>
<evidence type="ECO:0000256" key="3">
    <source>
        <dbReference type="ARBA" id="ARBA00010178"/>
    </source>
</evidence>
<feature type="coiled-coil region" evidence="19">
    <location>
        <begin position="11"/>
        <end position="39"/>
    </location>
</feature>
<evidence type="ECO:0000256" key="5">
    <source>
        <dbReference type="ARBA" id="ARBA00022605"/>
    </source>
</evidence>
<feature type="binding site" evidence="12 15">
    <location>
        <position position="208"/>
    </location>
    <ligand>
        <name>NAD(+)</name>
        <dbReference type="ChEBI" id="CHEBI:57540"/>
    </ligand>
</feature>
<evidence type="ECO:0000256" key="16">
    <source>
        <dbReference type="PIRSR" id="PIRSR000099-3"/>
    </source>
</evidence>
<comment type="function">
    <text evidence="1 12">Catalyzes the sequential NAD-dependent oxidations of L-histidinol to L-histidinaldehyde and then to L-histidine.</text>
</comment>
<dbReference type="GO" id="GO:0051287">
    <property type="term" value="F:NAD binding"/>
    <property type="evidence" value="ECO:0007669"/>
    <property type="project" value="InterPro"/>
</dbReference>
<keyword evidence="9 12" id="KW-0520">NAD</keyword>
<feature type="binding site" evidence="12 17">
    <location>
        <position position="253"/>
    </location>
    <ligand>
        <name>Zn(2+)</name>
        <dbReference type="ChEBI" id="CHEBI:29105"/>
    </ligand>
</feature>
<evidence type="ECO:0000256" key="15">
    <source>
        <dbReference type="PIRSR" id="PIRSR000099-2"/>
    </source>
</evidence>
<feature type="binding site" evidence="12 17">
    <location>
        <position position="414"/>
    </location>
    <ligand>
        <name>Zn(2+)</name>
        <dbReference type="ChEBI" id="CHEBI:29105"/>
    </ligand>
</feature>
<dbReference type="CDD" id="cd06572">
    <property type="entry name" value="Histidinol_dh"/>
    <property type="match status" value="1"/>
</dbReference>
<dbReference type="GO" id="GO:0005829">
    <property type="term" value="C:cytosol"/>
    <property type="evidence" value="ECO:0007669"/>
    <property type="project" value="TreeGrafter"/>
</dbReference>
<dbReference type="GO" id="GO:0004399">
    <property type="term" value="F:histidinol dehydrogenase activity"/>
    <property type="evidence" value="ECO:0007669"/>
    <property type="project" value="UniProtKB-UniRule"/>
</dbReference>
<protein>
    <recommendedName>
        <fullName evidence="4 12">Histidinol dehydrogenase</fullName>
        <shortName evidence="12">HDH</shortName>
        <ecNumber evidence="4 12">1.1.1.23</ecNumber>
    </recommendedName>
</protein>
<dbReference type="Gene3D" id="1.20.5.1300">
    <property type="match status" value="1"/>
</dbReference>
<feature type="binding site" evidence="12 15">
    <location>
        <position position="123"/>
    </location>
    <ligand>
        <name>NAD(+)</name>
        <dbReference type="ChEBI" id="CHEBI:57540"/>
    </ligand>
</feature>
<dbReference type="PRINTS" id="PR00083">
    <property type="entry name" value="HOLDHDRGNASE"/>
</dbReference>
<feature type="active site" description="Proton acceptor" evidence="12 14">
    <location>
        <position position="321"/>
    </location>
</feature>
<reference evidence="20" key="1">
    <citation type="submission" date="2024-06" db="EMBL/GenBank/DDBJ databases">
        <authorList>
            <person name="Fan A."/>
            <person name="Zhang F.Y."/>
            <person name="Zhang L."/>
        </authorList>
    </citation>
    <scope>NUCLEOTIDE SEQUENCE</scope>
    <source>
        <strain evidence="20">Y61</strain>
    </source>
</reference>
<keyword evidence="19" id="KW-0175">Coiled coil</keyword>
<dbReference type="PIRSF" id="PIRSF000099">
    <property type="entry name" value="Histidinol_dh"/>
    <property type="match status" value="1"/>
</dbReference>
<evidence type="ECO:0000256" key="1">
    <source>
        <dbReference type="ARBA" id="ARBA00003850"/>
    </source>
</evidence>
<dbReference type="Pfam" id="PF00815">
    <property type="entry name" value="Histidinol_dh"/>
    <property type="match status" value="1"/>
</dbReference>
<dbReference type="FunFam" id="3.40.50.1980:FF:000026">
    <property type="entry name" value="Histidinol dehydrogenase"/>
    <property type="match status" value="1"/>
</dbReference>
<dbReference type="FunFam" id="3.40.50.1980:FF:000001">
    <property type="entry name" value="Histidinol dehydrogenase"/>
    <property type="match status" value="1"/>
</dbReference>
<dbReference type="InterPro" id="IPR016161">
    <property type="entry name" value="Ald_DH/histidinol_DH"/>
</dbReference>
<dbReference type="PANTHER" id="PTHR21256:SF2">
    <property type="entry name" value="HISTIDINE BIOSYNTHESIS TRIFUNCTIONAL PROTEIN"/>
    <property type="match status" value="1"/>
</dbReference>
<dbReference type="AlphaFoldDB" id="A0AAU8IJ99"/>
<keyword evidence="5 12" id="KW-0028">Amino-acid biosynthesis</keyword>
<keyword evidence="8 12" id="KW-0560">Oxidoreductase</keyword>
<evidence type="ECO:0000256" key="9">
    <source>
        <dbReference type="ARBA" id="ARBA00023027"/>
    </source>
</evidence>
<keyword evidence="6 12" id="KW-0479">Metal-binding</keyword>